<dbReference type="Proteomes" id="UP000054324">
    <property type="component" value="Unassembled WGS sequence"/>
</dbReference>
<dbReference type="GeneID" id="20324679"/>
<feature type="compositionally biased region" description="Basic and acidic residues" evidence="1">
    <location>
        <begin position="95"/>
        <end position="108"/>
    </location>
</feature>
<dbReference type="KEGG" id="ovi:T265_10511"/>
<sequence length="129" mass="13841">MSVKRIQVENGCKIALLIPSTASRLLLSTLGQPDSITALVSPPDGRAAAHRNCCSRTIVIIIRGTWGPAGHIRKAPPTGTTGPWGGTLTKYQRPAPDEGRRHQVETPGKRRIGPWGPIPGMVEHGRTRA</sequence>
<reference evidence="2 3" key="1">
    <citation type="submission" date="2013-11" db="EMBL/GenBank/DDBJ databases">
        <title>Opisthorchis viverrini - life in the bile duct.</title>
        <authorList>
            <person name="Young N.D."/>
            <person name="Nagarajan N."/>
            <person name="Lin S.J."/>
            <person name="Korhonen P.K."/>
            <person name="Jex A.R."/>
            <person name="Hall R.S."/>
            <person name="Safavi-Hemami H."/>
            <person name="Kaewkong W."/>
            <person name="Bertrand D."/>
            <person name="Gao S."/>
            <person name="Seet Q."/>
            <person name="Wongkham S."/>
            <person name="Teh B.T."/>
            <person name="Wongkham C."/>
            <person name="Intapan P.M."/>
            <person name="Maleewong W."/>
            <person name="Yang X."/>
            <person name="Hu M."/>
            <person name="Wang Z."/>
            <person name="Hofmann A."/>
            <person name="Sternberg P.W."/>
            <person name="Tan P."/>
            <person name="Wang J."/>
            <person name="Gasser R.B."/>
        </authorList>
    </citation>
    <scope>NUCLEOTIDE SEQUENCE [LARGE SCALE GENOMIC DNA]</scope>
</reference>
<organism evidence="2 3">
    <name type="scientific">Opisthorchis viverrini</name>
    <name type="common">Southeast Asian liver fluke</name>
    <dbReference type="NCBI Taxonomy" id="6198"/>
    <lineage>
        <taxon>Eukaryota</taxon>
        <taxon>Metazoa</taxon>
        <taxon>Spiralia</taxon>
        <taxon>Lophotrochozoa</taxon>
        <taxon>Platyhelminthes</taxon>
        <taxon>Trematoda</taxon>
        <taxon>Digenea</taxon>
        <taxon>Opisthorchiida</taxon>
        <taxon>Opisthorchiata</taxon>
        <taxon>Opisthorchiidae</taxon>
        <taxon>Opisthorchis</taxon>
    </lineage>
</organism>
<keyword evidence="3" id="KW-1185">Reference proteome</keyword>
<name>A0A074Z6B0_OPIVI</name>
<dbReference type="RefSeq" id="XP_009175163.1">
    <property type="nucleotide sequence ID" value="XM_009176899.1"/>
</dbReference>
<accession>A0A074Z6B0</accession>
<dbReference type="EMBL" id="KL596995">
    <property type="protein sequence ID" value="KER21097.1"/>
    <property type="molecule type" value="Genomic_DNA"/>
</dbReference>
<proteinExistence type="predicted"/>
<protein>
    <submittedName>
        <fullName evidence="2">Uncharacterized protein</fullName>
    </submittedName>
</protein>
<evidence type="ECO:0000313" key="3">
    <source>
        <dbReference type="Proteomes" id="UP000054324"/>
    </source>
</evidence>
<dbReference type="CTD" id="20324679"/>
<dbReference type="AlphaFoldDB" id="A0A074Z6B0"/>
<gene>
    <name evidence="2" type="ORF">T265_10511</name>
</gene>
<evidence type="ECO:0000256" key="1">
    <source>
        <dbReference type="SAM" id="MobiDB-lite"/>
    </source>
</evidence>
<evidence type="ECO:0000313" key="2">
    <source>
        <dbReference type="EMBL" id="KER21097.1"/>
    </source>
</evidence>
<feature type="region of interest" description="Disordered" evidence="1">
    <location>
        <begin position="70"/>
        <end position="119"/>
    </location>
</feature>